<feature type="domain" description="Rhodanese" evidence="2">
    <location>
        <begin position="50"/>
        <end position="153"/>
    </location>
</feature>
<proteinExistence type="predicted"/>
<dbReference type="PANTHER" id="PTHR10828">
    <property type="entry name" value="M-PHASE INDUCER PHOSPHATASE DUAL SPECIFICITY PHOSPHATASE CDC25"/>
    <property type="match status" value="1"/>
</dbReference>
<dbReference type="OrthoDB" id="8300214at2759"/>
<evidence type="ECO:0000313" key="4">
    <source>
        <dbReference type="Proteomes" id="UP000002038"/>
    </source>
</evidence>
<dbReference type="Proteomes" id="UP000002038">
    <property type="component" value="Unassembled WGS sequence"/>
</dbReference>
<dbReference type="Gene3D" id="3.40.250.10">
    <property type="entry name" value="Rhodanese-like domain"/>
    <property type="match status" value="1"/>
</dbReference>
<dbReference type="GeneID" id="8506337"/>
<dbReference type="STRING" id="559298.A0A179UDR5"/>
<keyword evidence="4" id="KW-1185">Reference proteome</keyword>
<evidence type="ECO:0000256" key="1">
    <source>
        <dbReference type="SAM" id="MobiDB-lite"/>
    </source>
</evidence>
<dbReference type="AlphaFoldDB" id="A0A179UDR5"/>
<dbReference type="Pfam" id="PF00581">
    <property type="entry name" value="Rhodanese"/>
    <property type="match status" value="1"/>
</dbReference>
<dbReference type="SMART" id="SM00450">
    <property type="entry name" value="RHOD"/>
    <property type="match status" value="1"/>
</dbReference>
<reference evidence="4" key="1">
    <citation type="journal article" date="2015" name="PLoS Genet.">
        <title>The dynamic genome and transcriptome of the human fungal pathogen Blastomyces and close relative Emmonsia.</title>
        <authorList>
            <person name="Munoz J.F."/>
            <person name="Gauthier G.M."/>
            <person name="Desjardins C.A."/>
            <person name="Gallo J.E."/>
            <person name="Holder J."/>
            <person name="Sullivan T.D."/>
            <person name="Marty A.J."/>
            <person name="Carmen J.C."/>
            <person name="Chen Z."/>
            <person name="Ding L."/>
            <person name="Gujja S."/>
            <person name="Magrini V."/>
            <person name="Misas E."/>
            <person name="Mitreva M."/>
            <person name="Priest M."/>
            <person name="Saif S."/>
            <person name="Whiston E.A."/>
            <person name="Young S."/>
            <person name="Zeng Q."/>
            <person name="Goldman W.E."/>
            <person name="Mardis E.R."/>
            <person name="Taylor J.W."/>
            <person name="McEwen J.G."/>
            <person name="Clay O.K."/>
            <person name="Klein B.S."/>
            <person name="Cuomo C.A."/>
        </authorList>
    </citation>
    <scope>NUCLEOTIDE SEQUENCE [LARGE SCALE GENOMIC DNA]</scope>
    <source>
        <strain evidence="4">SLH14081</strain>
    </source>
</reference>
<dbReference type="GO" id="GO:0005634">
    <property type="term" value="C:nucleus"/>
    <property type="evidence" value="ECO:0007669"/>
    <property type="project" value="TreeGrafter"/>
</dbReference>
<evidence type="ECO:0000313" key="3">
    <source>
        <dbReference type="EMBL" id="OAT06155.1"/>
    </source>
</evidence>
<protein>
    <submittedName>
        <fullName evidence="3">Oxidoreductase</fullName>
    </submittedName>
</protein>
<dbReference type="VEuPathDB" id="FungiDB:BDBG_02427"/>
<dbReference type="InterPro" id="IPR036873">
    <property type="entry name" value="Rhodanese-like_dom_sf"/>
</dbReference>
<dbReference type="GO" id="GO:0005737">
    <property type="term" value="C:cytoplasm"/>
    <property type="evidence" value="ECO:0007669"/>
    <property type="project" value="TreeGrafter"/>
</dbReference>
<dbReference type="PANTHER" id="PTHR10828:SF50">
    <property type="entry name" value="REDUCTASE (ARC2), PUTATIVE (AFU_ORTHOLOGUE AFUA_6G13400)-RELATED"/>
    <property type="match status" value="1"/>
</dbReference>
<feature type="region of interest" description="Disordered" evidence="1">
    <location>
        <begin position="1"/>
        <end position="20"/>
    </location>
</feature>
<dbReference type="KEGG" id="bgh:BDBG_02427"/>
<dbReference type="InterPro" id="IPR001763">
    <property type="entry name" value="Rhodanese-like_dom"/>
</dbReference>
<dbReference type="GO" id="GO:0004725">
    <property type="term" value="F:protein tyrosine phosphatase activity"/>
    <property type="evidence" value="ECO:0007669"/>
    <property type="project" value="TreeGrafter"/>
</dbReference>
<organism evidence="3 4">
    <name type="scientific">Blastomyces gilchristii (strain SLH14081)</name>
    <name type="common">Blastomyces dermatitidis</name>
    <dbReference type="NCBI Taxonomy" id="559298"/>
    <lineage>
        <taxon>Eukaryota</taxon>
        <taxon>Fungi</taxon>
        <taxon>Dikarya</taxon>
        <taxon>Ascomycota</taxon>
        <taxon>Pezizomycotina</taxon>
        <taxon>Eurotiomycetes</taxon>
        <taxon>Eurotiomycetidae</taxon>
        <taxon>Onygenales</taxon>
        <taxon>Ajellomycetaceae</taxon>
        <taxon>Blastomyces</taxon>
    </lineage>
</organism>
<sequence length="169" mass="18044">MTTGAVAAPAPAPTQETPWHEAFPAPRTKAAAISRSEVLGWLKDVSKKSSLVDFVLIDVRRADHEGGTISTSINLPAQSLYPSIPTVYSIFKQAGVKKVIWYCGSSRGRGTRTSGWFADYILEKEGESAGGMQSLVLEGGIKGWVGAGEEYVEHIVGYKASAWKGTEGA</sequence>
<gene>
    <name evidence="3" type="ORF">BDBG_02427</name>
</gene>
<feature type="compositionally biased region" description="Low complexity" evidence="1">
    <location>
        <begin position="1"/>
        <end position="17"/>
    </location>
</feature>
<dbReference type="PROSITE" id="PS50206">
    <property type="entry name" value="RHODANESE_3"/>
    <property type="match status" value="1"/>
</dbReference>
<dbReference type="EMBL" id="GG657450">
    <property type="protein sequence ID" value="OAT06155.1"/>
    <property type="molecule type" value="Genomic_DNA"/>
</dbReference>
<accession>A0A179UDR5</accession>
<dbReference type="RefSeq" id="XP_002627756.1">
    <property type="nucleotide sequence ID" value="XM_002627710.2"/>
</dbReference>
<dbReference type="SUPFAM" id="SSF52821">
    <property type="entry name" value="Rhodanese/Cell cycle control phosphatase"/>
    <property type="match status" value="1"/>
</dbReference>
<evidence type="ECO:0000259" key="2">
    <source>
        <dbReference type="PROSITE" id="PS50206"/>
    </source>
</evidence>
<name>A0A179UDR5_BLAGS</name>